<dbReference type="AlphaFoldDB" id="A0A6C0JYI1"/>
<reference evidence="1" key="1">
    <citation type="journal article" date="2020" name="Nature">
        <title>Giant virus diversity and host interactions through global metagenomics.</title>
        <authorList>
            <person name="Schulz F."/>
            <person name="Roux S."/>
            <person name="Paez-Espino D."/>
            <person name="Jungbluth S."/>
            <person name="Walsh D.A."/>
            <person name="Denef V.J."/>
            <person name="McMahon K.D."/>
            <person name="Konstantinidis K.T."/>
            <person name="Eloe-Fadrosh E.A."/>
            <person name="Kyrpides N.C."/>
            <person name="Woyke T."/>
        </authorList>
    </citation>
    <scope>NUCLEOTIDE SEQUENCE</scope>
    <source>
        <strain evidence="1">GVMAG-S-1101164-164</strain>
    </source>
</reference>
<accession>A0A6C0JYI1</accession>
<name>A0A6C0JYI1_9ZZZZ</name>
<organism evidence="1">
    <name type="scientific">viral metagenome</name>
    <dbReference type="NCBI Taxonomy" id="1070528"/>
    <lineage>
        <taxon>unclassified sequences</taxon>
        <taxon>metagenomes</taxon>
        <taxon>organismal metagenomes</taxon>
    </lineage>
</organism>
<dbReference type="EMBL" id="MN740746">
    <property type="protein sequence ID" value="QHU09886.1"/>
    <property type="molecule type" value="Genomic_DNA"/>
</dbReference>
<protein>
    <submittedName>
        <fullName evidence="1">Uncharacterized protein</fullName>
    </submittedName>
</protein>
<evidence type="ECO:0000313" key="1">
    <source>
        <dbReference type="EMBL" id="QHU09886.1"/>
    </source>
</evidence>
<sequence>MKFYHLTEKPYSKFTTRLVGIGIKPIGLWLAPKGVWEEFIKYEFLEDHFKYKYMYEFDIDMKKLIIVKTYEDIKKINDMYGLKVKSKLFSKYKYMNKYKNYFVDWTRLQRDSGKAGFYVKNALIKQARDEFMWYYGFDVESMSIWNNDAIKSFRLYKTLA</sequence>
<proteinExistence type="predicted"/>